<sequence length="368" mass="40813">MPYGRRKRYKPKASNLRKWKKKLRRTTKGGYNTRQTLANAKAIKQLKRRPELKFQNSVIASTANNFVGQNMRPTAVSNWGLPQSTNDWVAAGASATNLSAEKYCPVILRPVCCGQGKYSPNLPNPWATPATLDDVGSGENERVGNKITMHSLHIRGLITGGNMGANIGAYTNSQVKQKVTFVLVLDRQPNPGQVNAGTGVYNTDAVPCQLYPCTLDNFLANPYKLEQQENLRSIANAQTPATTPYFGPKLLTQIGADLEKQSYYSKDQVLGTSGRFKILQKKTFSVMQTPTNTLQLSTRCTVPFSWTYKSRHKFHFASDRAITPTNQSLLLFMYSDTPVLRSANGAAPLNGIAPPYVAVVSRFQWKDE</sequence>
<evidence type="ECO:0000256" key="1">
    <source>
        <dbReference type="SAM" id="MobiDB-lite"/>
    </source>
</evidence>
<dbReference type="EMBL" id="KX828611">
    <property type="protein sequence ID" value="APC94132.1"/>
    <property type="molecule type" value="Genomic_DNA"/>
</dbReference>
<proteinExistence type="predicted"/>
<feature type="region of interest" description="Disordered" evidence="1">
    <location>
        <begin position="1"/>
        <end position="22"/>
    </location>
</feature>
<reference evidence="2" key="1">
    <citation type="submission" date="2016-09" db="EMBL/GenBank/DDBJ databases">
        <title>Viral assemblage variation in an Arctic shelf seafloor.</title>
        <authorList>
            <person name="Nguyen T.T."/>
            <person name="Robertsen E.M."/>
            <person name="Landfald B."/>
        </authorList>
    </citation>
    <scope>NUCLEOTIDE SEQUENCE</scope>
</reference>
<evidence type="ECO:0008006" key="3">
    <source>
        <dbReference type="Google" id="ProtNLM"/>
    </source>
</evidence>
<name>A0A1J0KKL3_9VIRU</name>
<accession>A0A1J0KKL3</accession>
<evidence type="ECO:0000313" key="2">
    <source>
        <dbReference type="EMBL" id="APC94132.1"/>
    </source>
</evidence>
<protein>
    <recommendedName>
        <fullName evidence="3">Capsid protein</fullName>
    </recommendedName>
</protein>
<organism evidence="2">
    <name type="scientific">uncultured marine virus</name>
    <dbReference type="NCBI Taxonomy" id="186617"/>
    <lineage>
        <taxon>Viruses</taxon>
        <taxon>environmental samples</taxon>
    </lineage>
</organism>
<dbReference type="Gene3D" id="2.60.120.20">
    <property type="match status" value="1"/>
</dbReference>
<dbReference type="InterPro" id="IPR029053">
    <property type="entry name" value="Viral_coat"/>
</dbReference>